<dbReference type="PANTHER" id="PTHR46238:SF8">
    <property type="entry name" value="ENDONUCLEASE_EXONUCLEASE_PHOSPHATASE DOMAIN-CONTAINING PROTEIN"/>
    <property type="match status" value="1"/>
</dbReference>
<reference evidence="1" key="1">
    <citation type="journal article" date="2013" name="Genome Biol.">
        <title>Reference genomes and transcriptomes of Nicotiana sylvestris and Nicotiana tomentosiformis.</title>
        <authorList>
            <person name="Sierro N."/>
            <person name="Battey J.N."/>
            <person name="Ouadi S."/>
            <person name="Bovet L."/>
            <person name="Goepfert S."/>
            <person name="Bakaher N."/>
            <person name="Peitsch M.C."/>
            <person name="Ivanov N.V."/>
        </authorList>
    </citation>
    <scope>NUCLEOTIDE SEQUENCE [LARGE SCALE GENOMIC DNA]</scope>
</reference>
<protein>
    <submittedName>
        <fullName evidence="2">Uncharacterized protein LOC104248812</fullName>
    </submittedName>
</protein>
<name>A0A1U7YXI2_NICSY</name>
<sequence length="252" mass="28579">MAKNAAFTHLYDELECKGKDKMLYRLAKGDRHIVLGELEHSESWRDFGYYRRITVKEVEGVMHVEVKLDAQVIPKRASFKYLRSIIQGNGEIDEDVAHHIRAGWMKWRLAFCVLCDRNMPLRLKEDESRRDEMFRWMCGCTRRDRIKNEVIWDSVGVASVEDKMGESGLRWFGHVKRRSIDAPVRRCQRLALESLRRGRGASIAAGSIWAGASTDVVSTWLASTGSIGLERVGIPVSASKFMGASTTGEGKS</sequence>
<dbReference type="Proteomes" id="UP000189701">
    <property type="component" value="Unplaced"/>
</dbReference>
<keyword evidence="1" id="KW-1185">Reference proteome</keyword>
<gene>
    <name evidence="2" type="primary">LOC104248812</name>
</gene>
<evidence type="ECO:0000313" key="1">
    <source>
        <dbReference type="Proteomes" id="UP000189701"/>
    </source>
</evidence>
<dbReference type="STRING" id="4096.A0A1U7YXI2"/>
<reference evidence="2" key="2">
    <citation type="submission" date="2025-08" db="UniProtKB">
        <authorList>
            <consortium name="RefSeq"/>
        </authorList>
    </citation>
    <scope>IDENTIFICATION</scope>
    <source>
        <tissue evidence="2">Leaf</tissue>
    </source>
</reference>
<dbReference type="PANTHER" id="PTHR46238">
    <property type="entry name" value="REVERSE TRANSCRIPTASE DOMAIN-CONTAINING PROTEIN"/>
    <property type="match status" value="1"/>
</dbReference>
<evidence type="ECO:0000313" key="2">
    <source>
        <dbReference type="RefSeq" id="XP_009803440.1"/>
    </source>
</evidence>
<accession>A0A1U7YXI2</accession>
<proteinExistence type="predicted"/>
<dbReference type="RefSeq" id="XP_009803440.1">
    <property type="nucleotide sequence ID" value="XM_009805138.1"/>
</dbReference>
<organism evidence="1 2">
    <name type="scientific">Nicotiana sylvestris</name>
    <name type="common">Wood tobacco</name>
    <name type="synonym">South American tobacco</name>
    <dbReference type="NCBI Taxonomy" id="4096"/>
    <lineage>
        <taxon>Eukaryota</taxon>
        <taxon>Viridiplantae</taxon>
        <taxon>Streptophyta</taxon>
        <taxon>Embryophyta</taxon>
        <taxon>Tracheophyta</taxon>
        <taxon>Spermatophyta</taxon>
        <taxon>Magnoliopsida</taxon>
        <taxon>eudicotyledons</taxon>
        <taxon>Gunneridae</taxon>
        <taxon>Pentapetalae</taxon>
        <taxon>asterids</taxon>
        <taxon>lamiids</taxon>
        <taxon>Solanales</taxon>
        <taxon>Solanaceae</taxon>
        <taxon>Nicotianoideae</taxon>
        <taxon>Nicotianeae</taxon>
        <taxon>Nicotiana</taxon>
    </lineage>
</organism>
<dbReference type="AlphaFoldDB" id="A0A1U7YXI2"/>